<name>A0A0A2TH41_9BACI</name>
<dbReference type="EMBL" id="AVBF01000014">
    <property type="protein sequence ID" value="KGP73386.1"/>
    <property type="molecule type" value="Genomic_DNA"/>
</dbReference>
<evidence type="ECO:0000313" key="3">
    <source>
        <dbReference type="Proteomes" id="UP000030147"/>
    </source>
</evidence>
<comment type="caution">
    <text evidence="2">The sequence shown here is derived from an EMBL/GenBank/DDBJ whole genome shotgun (WGS) entry which is preliminary data.</text>
</comment>
<evidence type="ECO:0000313" key="2">
    <source>
        <dbReference type="EMBL" id="KGP73386.1"/>
    </source>
</evidence>
<keyword evidence="1" id="KW-1133">Transmembrane helix</keyword>
<reference evidence="2 3" key="1">
    <citation type="journal article" date="2015" name="Stand. Genomic Sci.">
        <title>High quality draft genome sequence of the moderately halophilic bacterium Pontibacillus yanchengensis Y32(T) and comparison among Pontibacillus genomes.</title>
        <authorList>
            <person name="Huang J."/>
            <person name="Qiao Z.X."/>
            <person name="Tang J.W."/>
            <person name="Wang G."/>
        </authorList>
    </citation>
    <scope>NUCLEOTIDE SEQUENCE [LARGE SCALE GENOMIC DNA]</scope>
    <source>
        <strain evidence="2 3">Y32</strain>
    </source>
</reference>
<sequence length="69" mass="8406">MFTLEKYNFIYNLIMWTILYIVLFHYDKVPTDHQLWLQVGFILLFGATLIRQGFKVYKEKENKTNNKNT</sequence>
<keyword evidence="3" id="KW-1185">Reference proteome</keyword>
<feature type="transmembrane region" description="Helical" evidence="1">
    <location>
        <begin position="7"/>
        <end position="23"/>
    </location>
</feature>
<evidence type="ECO:0000256" key="1">
    <source>
        <dbReference type="SAM" id="Phobius"/>
    </source>
</evidence>
<dbReference type="Proteomes" id="UP000030147">
    <property type="component" value="Unassembled WGS sequence"/>
</dbReference>
<organism evidence="2 3">
    <name type="scientific">Pontibacillus yanchengensis Y32</name>
    <dbReference type="NCBI Taxonomy" id="1385514"/>
    <lineage>
        <taxon>Bacteria</taxon>
        <taxon>Bacillati</taxon>
        <taxon>Bacillota</taxon>
        <taxon>Bacilli</taxon>
        <taxon>Bacillales</taxon>
        <taxon>Bacillaceae</taxon>
        <taxon>Pontibacillus</taxon>
    </lineage>
</organism>
<protein>
    <submittedName>
        <fullName evidence="2">Uncharacterized protein</fullName>
    </submittedName>
</protein>
<accession>A0A0A2TH41</accession>
<keyword evidence="1" id="KW-0472">Membrane</keyword>
<gene>
    <name evidence="2" type="ORF">N782_05735</name>
</gene>
<proteinExistence type="predicted"/>
<dbReference type="AlphaFoldDB" id="A0A0A2TH41"/>
<dbReference type="STRING" id="1385514.N782_05735"/>
<keyword evidence="1" id="KW-0812">Transmembrane</keyword>
<feature type="transmembrane region" description="Helical" evidence="1">
    <location>
        <begin position="35"/>
        <end position="54"/>
    </location>
</feature>